<protein>
    <recommendedName>
        <fullName evidence="4">Head-tail adaptor protein</fullName>
    </recommendedName>
</protein>
<evidence type="ECO:0000313" key="3">
    <source>
        <dbReference type="Proteomes" id="UP000187486"/>
    </source>
</evidence>
<evidence type="ECO:0000256" key="1">
    <source>
        <dbReference type="SAM" id="MobiDB-lite"/>
    </source>
</evidence>
<keyword evidence="3" id="KW-1185">Reference proteome</keyword>
<dbReference type="Proteomes" id="UP000187486">
    <property type="component" value="Unassembled WGS sequence"/>
</dbReference>
<feature type="region of interest" description="Disordered" evidence="1">
    <location>
        <begin position="1"/>
        <end position="32"/>
    </location>
</feature>
<dbReference type="EMBL" id="MQUQ01000009">
    <property type="protein sequence ID" value="OLZ51143.1"/>
    <property type="molecule type" value="Genomic_DNA"/>
</dbReference>
<sequence>MTPEGLIGQRLTISRPADTNRYGDPLPATEHPLDDCVLAPGGSSETTDRADQVTARMTVYTGLRADVGPADRVTLPDGTRWQVVGTPERFPSPFAADSGVCVIALERMTG</sequence>
<evidence type="ECO:0000313" key="2">
    <source>
        <dbReference type="EMBL" id="OLZ51143.1"/>
    </source>
</evidence>
<comment type="caution">
    <text evidence="2">The sequence shown here is derived from an EMBL/GenBank/DDBJ whole genome shotgun (WGS) entry which is preliminary data.</text>
</comment>
<proteinExistence type="predicted"/>
<gene>
    <name evidence="2" type="ORF">BS329_18045</name>
</gene>
<dbReference type="AlphaFoldDB" id="A0A1R0KT62"/>
<evidence type="ECO:0008006" key="4">
    <source>
        <dbReference type="Google" id="ProtNLM"/>
    </source>
</evidence>
<name>A0A1R0KT62_9PSEU</name>
<dbReference type="STRING" id="76021.BS329_18045"/>
<organism evidence="2 3">
    <name type="scientific">Amycolatopsis coloradensis</name>
    <dbReference type="NCBI Taxonomy" id="76021"/>
    <lineage>
        <taxon>Bacteria</taxon>
        <taxon>Bacillati</taxon>
        <taxon>Actinomycetota</taxon>
        <taxon>Actinomycetes</taxon>
        <taxon>Pseudonocardiales</taxon>
        <taxon>Pseudonocardiaceae</taxon>
        <taxon>Amycolatopsis</taxon>
    </lineage>
</organism>
<accession>A0A1R0KT62</accession>
<reference evidence="2 3" key="1">
    <citation type="submission" date="2016-01" db="EMBL/GenBank/DDBJ databases">
        <title>Amycolatopsis coloradensis genome sequencing and assembly.</title>
        <authorList>
            <person name="Mayilraj S."/>
        </authorList>
    </citation>
    <scope>NUCLEOTIDE SEQUENCE [LARGE SCALE GENOMIC DNA]</scope>
    <source>
        <strain evidence="2 3">DSM 44225</strain>
    </source>
</reference>